<feature type="compositionally biased region" description="Polar residues" evidence="1">
    <location>
        <begin position="158"/>
        <end position="170"/>
    </location>
</feature>
<keyword evidence="3" id="KW-1185">Reference proteome</keyword>
<sequence>MYNNDLMFIHWEQIVTEPRTKFRRVHRYIASNRLLQNTVIIRALLDPECGRSQLVERDVEYLRVLLPEAMQNRAEARLEADIIIDEKNAVIFYPLRDIGQTTAQDPNSGLNELLATVARIGPRYKVIWLVFEEYSWYRPRITHSGHSIARSTFDLGPNQVQKSRGSTTTAETRDRGRVGQATTIIPASNVVSPTLSRPRVSTLRLDPYAGPVMEQLQKFMAWRSIASDQ</sequence>
<dbReference type="Proteomes" id="UP000749646">
    <property type="component" value="Unassembled WGS sequence"/>
</dbReference>
<gene>
    <name evidence="2" type="ORF">BGZ65_010977</name>
</gene>
<accession>A0A9P6IRT3</accession>
<dbReference type="AlphaFoldDB" id="A0A9P6IRT3"/>
<evidence type="ECO:0000313" key="2">
    <source>
        <dbReference type="EMBL" id="KAF9942066.1"/>
    </source>
</evidence>
<feature type="region of interest" description="Disordered" evidence="1">
    <location>
        <begin position="156"/>
        <end position="177"/>
    </location>
</feature>
<comment type="caution">
    <text evidence="2">The sequence shown here is derived from an EMBL/GenBank/DDBJ whole genome shotgun (WGS) entry which is preliminary data.</text>
</comment>
<dbReference type="EMBL" id="JAAAHW010009377">
    <property type="protein sequence ID" value="KAF9942066.1"/>
    <property type="molecule type" value="Genomic_DNA"/>
</dbReference>
<organism evidence="2 3">
    <name type="scientific">Modicella reniformis</name>
    <dbReference type="NCBI Taxonomy" id="1440133"/>
    <lineage>
        <taxon>Eukaryota</taxon>
        <taxon>Fungi</taxon>
        <taxon>Fungi incertae sedis</taxon>
        <taxon>Mucoromycota</taxon>
        <taxon>Mortierellomycotina</taxon>
        <taxon>Mortierellomycetes</taxon>
        <taxon>Mortierellales</taxon>
        <taxon>Mortierellaceae</taxon>
        <taxon>Modicella</taxon>
    </lineage>
</organism>
<reference evidence="2" key="1">
    <citation type="journal article" date="2020" name="Fungal Divers.">
        <title>Resolving the Mortierellaceae phylogeny through synthesis of multi-gene phylogenetics and phylogenomics.</title>
        <authorList>
            <person name="Vandepol N."/>
            <person name="Liber J."/>
            <person name="Desiro A."/>
            <person name="Na H."/>
            <person name="Kennedy M."/>
            <person name="Barry K."/>
            <person name="Grigoriev I.V."/>
            <person name="Miller A.N."/>
            <person name="O'Donnell K."/>
            <person name="Stajich J.E."/>
            <person name="Bonito G."/>
        </authorList>
    </citation>
    <scope>NUCLEOTIDE SEQUENCE</scope>
    <source>
        <strain evidence="2">MES-2147</strain>
    </source>
</reference>
<evidence type="ECO:0000256" key="1">
    <source>
        <dbReference type="SAM" id="MobiDB-lite"/>
    </source>
</evidence>
<evidence type="ECO:0000313" key="3">
    <source>
        <dbReference type="Proteomes" id="UP000749646"/>
    </source>
</evidence>
<feature type="non-terminal residue" evidence="2">
    <location>
        <position position="229"/>
    </location>
</feature>
<protein>
    <submittedName>
        <fullName evidence="2">Uncharacterized protein</fullName>
    </submittedName>
</protein>
<dbReference type="OrthoDB" id="2422840at2759"/>
<name>A0A9P6IRT3_9FUNG</name>
<proteinExistence type="predicted"/>